<dbReference type="InterPro" id="IPR016155">
    <property type="entry name" value="Mopterin_synth/thiamin_S_b"/>
</dbReference>
<accession>A0ABU9UAM7</accession>
<dbReference type="Gene3D" id="3.10.20.30">
    <property type="match status" value="1"/>
</dbReference>
<dbReference type="InterPro" id="IPR012675">
    <property type="entry name" value="Beta-grasp_dom_sf"/>
</dbReference>
<proteinExistence type="predicted"/>
<dbReference type="SUPFAM" id="SSF54285">
    <property type="entry name" value="MoaD/ThiS"/>
    <property type="match status" value="1"/>
</dbReference>
<evidence type="ECO:0000313" key="2">
    <source>
        <dbReference type="Proteomes" id="UP001466331"/>
    </source>
</evidence>
<evidence type="ECO:0000313" key="1">
    <source>
        <dbReference type="EMBL" id="MEM5947719.1"/>
    </source>
</evidence>
<dbReference type="RefSeq" id="WP_420069170.1">
    <property type="nucleotide sequence ID" value="NZ_JBCHKQ010000002.1"/>
</dbReference>
<dbReference type="PANTHER" id="PTHR34472:SF1">
    <property type="entry name" value="SULFUR CARRIER PROTEIN THIS"/>
    <property type="match status" value="1"/>
</dbReference>
<sequence length="66" mass="7008">MNLIVNGESVETKAKTVSELLAERGVTNRVAVEVDGHVVPYDEFSGYTLREGSHVEIIAFVGGGCG</sequence>
<dbReference type="PANTHER" id="PTHR34472">
    <property type="entry name" value="SULFUR CARRIER PROTEIN THIS"/>
    <property type="match status" value="1"/>
</dbReference>
<reference evidence="1 2" key="1">
    <citation type="submission" date="2024-03" db="EMBL/GenBank/DDBJ databases">
        <title>Ignisphaera cupida sp. nov., a hyperthermophilic hydrolytic archaeon from a hot spring of Kamchatka, and proposal of Ignisphaeraceae fam. nov.</title>
        <authorList>
            <person name="Podosokorskaya O.A."/>
            <person name="Elcheninov A.G."/>
            <person name="Maltseva A.I."/>
            <person name="Zayulina K.S."/>
            <person name="Novikov A."/>
            <person name="Merkel A.Y."/>
        </authorList>
    </citation>
    <scope>NUCLEOTIDE SEQUENCE [LARGE SCALE GENOMIC DNA]</scope>
    <source>
        <strain evidence="1 2">38H-sp</strain>
    </source>
</reference>
<comment type="caution">
    <text evidence="1">The sequence shown here is derived from an EMBL/GenBank/DDBJ whole genome shotgun (WGS) entry which is preliminary data.</text>
</comment>
<dbReference type="EMBL" id="JBCHKQ010000002">
    <property type="protein sequence ID" value="MEM5947719.1"/>
    <property type="molecule type" value="Genomic_DNA"/>
</dbReference>
<keyword evidence="2" id="KW-1185">Reference proteome</keyword>
<dbReference type="Pfam" id="PF02597">
    <property type="entry name" value="ThiS"/>
    <property type="match status" value="1"/>
</dbReference>
<organism evidence="1 2">
    <name type="scientific">Rarispira pelagica</name>
    <dbReference type="NCBI Taxonomy" id="3141764"/>
    <lineage>
        <taxon>Bacteria</taxon>
        <taxon>Pseudomonadati</taxon>
        <taxon>Spirochaetota</taxon>
        <taxon>Spirochaetia</taxon>
        <taxon>Winmispirales</taxon>
        <taxon>Winmispiraceae</taxon>
        <taxon>Rarispira</taxon>
    </lineage>
</organism>
<dbReference type="InterPro" id="IPR003749">
    <property type="entry name" value="ThiS/MoaD-like"/>
</dbReference>
<gene>
    <name evidence="1" type="primary">thiS</name>
    <name evidence="1" type="ORF">WKV44_04090</name>
</gene>
<dbReference type="Proteomes" id="UP001466331">
    <property type="component" value="Unassembled WGS sequence"/>
</dbReference>
<dbReference type="NCBIfam" id="TIGR01683">
    <property type="entry name" value="thiS"/>
    <property type="match status" value="1"/>
</dbReference>
<dbReference type="CDD" id="cd00565">
    <property type="entry name" value="Ubl_ThiS"/>
    <property type="match status" value="1"/>
</dbReference>
<name>A0ABU9UAM7_9SPIR</name>
<protein>
    <submittedName>
        <fullName evidence="1">Sulfur carrier protein ThiS</fullName>
    </submittedName>
</protein>
<dbReference type="InterPro" id="IPR010035">
    <property type="entry name" value="Thi_S"/>
</dbReference>